<proteinExistence type="predicted"/>
<dbReference type="InterPro" id="IPR005477">
    <property type="entry name" value="Dxylulose-5-P_synthase"/>
</dbReference>
<name>A0AAP0RVA9_LIQFO</name>
<protein>
    <recommendedName>
        <fullName evidence="8">1-deoxy-D-xylulose-5-phosphate synthase</fullName>
    </recommendedName>
</protein>
<dbReference type="AlphaFoldDB" id="A0AAP0RVA9"/>
<dbReference type="Proteomes" id="UP001415857">
    <property type="component" value="Unassembled WGS sequence"/>
</dbReference>
<evidence type="ECO:0000256" key="1">
    <source>
        <dbReference type="ARBA" id="ARBA00001946"/>
    </source>
</evidence>
<dbReference type="GO" id="GO:0008661">
    <property type="term" value="F:1-deoxy-D-xylulose-5-phosphate synthase activity"/>
    <property type="evidence" value="ECO:0007669"/>
    <property type="project" value="InterPro"/>
</dbReference>
<reference evidence="6 7" key="1">
    <citation type="journal article" date="2024" name="Plant J.">
        <title>Genome sequences and population genomics reveal climatic adaptation and genomic divergence between two closely related sweetgum species.</title>
        <authorList>
            <person name="Xu W.Q."/>
            <person name="Ren C.Q."/>
            <person name="Zhang X.Y."/>
            <person name="Comes H.P."/>
            <person name="Liu X.H."/>
            <person name="Li Y.G."/>
            <person name="Kettle C.J."/>
            <person name="Jalonen R."/>
            <person name="Gaisberger H."/>
            <person name="Ma Y.Z."/>
            <person name="Qiu Y.X."/>
        </authorList>
    </citation>
    <scope>NUCLEOTIDE SEQUENCE [LARGE SCALE GENOMIC DNA]</scope>
    <source>
        <strain evidence="6">Hangzhou</strain>
    </source>
</reference>
<evidence type="ECO:0000313" key="6">
    <source>
        <dbReference type="EMBL" id="KAK9285783.1"/>
    </source>
</evidence>
<dbReference type="Gene3D" id="3.40.50.970">
    <property type="match status" value="1"/>
</dbReference>
<dbReference type="GO" id="GO:0016114">
    <property type="term" value="P:terpenoid biosynthetic process"/>
    <property type="evidence" value="ECO:0007669"/>
    <property type="project" value="InterPro"/>
</dbReference>
<evidence type="ECO:0000256" key="4">
    <source>
        <dbReference type="ARBA" id="ARBA00022842"/>
    </source>
</evidence>
<organism evidence="6 7">
    <name type="scientific">Liquidambar formosana</name>
    <name type="common">Formosan gum</name>
    <dbReference type="NCBI Taxonomy" id="63359"/>
    <lineage>
        <taxon>Eukaryota</taxon>
        <taxon>Viridiplantae</taxon>
        <taxon>Streptophyta</taxon>
        <taxon>Embryophyta</taxon>
        <taxon>Tracheophyta</taxon>
        <taxon>Spermatophyta</taxon>
        <taxon>Magnoliopsida</taxon>
        <taxon>eudicotyledons</taxon>
        <taxon>Gunneridae</taxon>
        <taxon>Pentapetalae</taxon>
        <taxon>Saxifragales</taxon>
        <taxon>Altingiaceae</taxon>
        <taxon>Liquidambar</taxon>
    </lineage>
</organism>
<comment type="subunit">
    <text evidence="2">Homodimer.</text>
</comment>
<dbReference type="Pfam" id="PF13292">
    <property type="entry name" value="DXP_synthase_N"/>
    <property type="match status" value="1"/>
</dbReference>
<dbReference type="EMBL" id="JBBPBK010000005">
    <property type="protein sequence ID" value="KAK9285783.1"/>
    <property type="molecule type" value="Genomic_DNA"/>
</dbReference>
<keyword evidence="5" id="KW-0786">Thiamine pyrophosphate</keyword>
<evidence type="ECO:0008006" key="8">
    <source>
        <dbReference type="Google" id="ProtNLM"/>
    </source>
</evidence>
<accession>A0AAP0RVA9</accession>
<evidence type="ECO:0000256" key="3">
    <source>
        <dbReference type="ARBA" id="ARBA00022679"/>
    </source>
</evidence>
<evidence type="ECO:0000313" key="7">
    <source>
        <dbReference type="Proteomes" id="UP001415857"/>
    </source>
</evidence>
<keyword evidence="4" id="KW-0460">Magnesium</keyword>
<dbReference type="PANTHER" id="PTHR43322:SF4">
    <property type="entry name" value="1-DEOXY-D-XYLULOSE-5-PHOSPHATE SYNTHASE 2, CHLOROPLASTIC-RELATED"/>
    <property type="match status" value="1"/>
</dbReference>
<dbReference type="SUPFAM" id="SSF52518">
    <property type="entry name" value="Thiamin diphosphate-binding fold (THDP-binding)"/>
    <property type="match status" value="1"/>
</dbReference>
<sequence>MAVSGYIIRANPPISPCLKSPGPILSCRKQLLLAGSSDGEEGKITMRRGKDGWKIDFSGENPETPLLDTINYPVHMKNLSTQDLEQLAAELRADIVYTVSNTGGHLSASLGVVELAVALHHVFNTPEDKIIWDVGRQVYPHKILTGRRSKMHTIRKTSGLAGFPKRDRAFMMLLVQDTVLQASLLVLVSLPTATLDGPATPVGALSSALTKLQASPKFRKLREAAKVYL</sequence>
<evidence type="ECO:0000256" key="5">
    <source>
        <dbReference type="ARBA" id="ARBA00023052"/>
    </source>
</evidence>
<keyword evidence="3" id="KW-0808">Transferase</keyword>
<dbReference type="PANTHER" id="PTHR43322">
    <property type="entry name" value="1-D-DEOXYXYLULOSE 5-PHOSPHATE SYNTHASE-RELATED"/>
    <property type="match status" value="1"/>
</dbReference>
<evidence type="ECO:0000256" key="2">
    <source>
        <dbReference type="ARBA" id="ARBA00011738"/>
    </source>
</evidence>
<comment type="cofactor">
    <cofactor evidence="1">
        <name>Mg(2+)</name>
        <dbReference type="ChEBI" id="CHEBI:18420"/>
    </cofactor>
</comment>
<dbReference type="InterPro" id="IPR029061">
    <property type="entry name" value="THDP-binding"/>
</dbReference>
<keyword evidence="7" id="KW-1185">Reference proteome</keyword>
<gene>
    <name evidence="6" type="ORF">L1049_024984</name>
</gene>
<comment type="caution">
    <text evidence="6">The sequence shown here is derived from an EMBL/GenBank/DDBJ whole genome shotgun (WGS) entry which is preliminary data.</text>
</comment>